<keyword evidence="3" id="KW-1133">Transmembrane helix</keyword>
<dbReference type="CDD" id="cd07043">
    <property type="entry name" value="STAS_anti-anti-sigma_factors"/>
    <property type="match status" value="1"/>
</dbReference>
<dbReference type="NCBIfam" id="TIGR00377">
    <property type="entry name" value="ant_ant_sig"/>
    <property type="match status" value="1"/>
</dbReference>
<name>A0A7Z1B0A2_9PSEU</name>
<dbReference type="PANTHER" id="PTHR33495:SF13">
    <property type="entry name" value="ANTI-SIGMA-F FACTOR ANTAGONIST RSFB"/>
    <property type="match status" value="1"/>
</dbReference>
<evidence type="ECO:0000259" key="4">
    <source>
        <dbReference type="PROSITE" id="PS50801"/>
    </source>
</evidence>
<dbReference type="Proteomes" id="UP000185696">
    <property type="component" value="Unassembled WGS sequence"/>
</dbReference>
<feature type="transmembrane region" description="Helical" evidence="3">
    <location>
        <begin position="50"/>
        <end position="73"/>
    </location>
</feature>
<dbReference type="SUPFAM" id="SSF52091">
    <property type="entry name" value="SpoIIaa-like"/>
    <property type="match status" value="1"/>
</dbReference>
<organism evidence="5 6">
    <name type="scientific">Actinophytocola xinjiangensis</name>
    <dbReference type="NCBI Taxonomy" id="485602"/>
    <lineage>
        <taxon>Bacteria</taxon>
        <taxon>Bacillati</taxon>
        <taxon>Actinomycetota</taxon>
        <taxon>Actinomycetes</taxon>
        <taxon>Pseudonocardiales</taxon>
        <taxon>Pseudonocardiaceae</taxon>
    </lineage>
</organism>
<dbReference type="GO" id="GO:0043856">
    <property type="term" value="F:anti-sigma factor antagonist activity"/>
    <property type="evidence" value="ECO:0007669"/>
    <property type="project" value="InterPro"/>
</dbReference>
<keyword evidence="3" id="KW-0812">Transmembrane</keyword>
<accession>A0A7Z1B0A2</accession>
<evidence type="ECO:0000256" key="1">
    <source>
        <dbReference type="ARBA" id="ARBA00009013"/>
    </source>
</evidence>
<protein>
    <recommendedName>
        <fullName evidence="2">Anti-sigma factor antagonist</fullName>
    </recommendedName>
</protein>
<evidence type="ECO:0000313" key="5">
    <source>
        <dbReference type="EMBL" id="OLF14409.1"/>
    </source>
</evidence>
<feature type="domain" description="STAS" evidence="4">
    <location>
        <begin position="10"/>
        <end position="119"/>
    </location>
</feature>
<dbReference type="InterPro" id="IPR036513">
    <property type="entry name" value="STAS_dom_sf"/>
</dbReference>
<evidence type="ECO:0000256" key="3">
    <source>
        <dbReference type="SAM" id="Phobius"/>
    </source>
</evidence>
<dbReference type="OrthoDB" id="5194587at2"/>
<sequence length="122" mass="12723">MNPDPQPTVLLVDAETHGRAVVLLVSGEIDVMTASQLEESALRALEDTPAVLVVDLSGVTFLASAGLAVLVGIRKAAAHTPTDVRFVAAAPATLRPLQLMGLDQDLALYPTRDEALTDAPPS</sequence>
<proteinExistence type="inferred from homology"/>
<dbReference type="InterPro" id="IPR002645">
    <property type="entry name" value="STAS_dom"/>
</dbReference>
<keyword evidence="3" id="KW-0472">Membrane</keyword>
<dbReference type="AlphaFoldDB" id="A0A7Z1B0A2"/>
<gene>
    <name evidence="5" type="ORF">BLA60_04620</name>
</gene>
<reference evidence="5 6" key="1">
    <citation type="submission" date="2016-12" db="EMBL/GenBank/DDBJ databases">
        <title>The draft genome sequence of Actinophytocola xinjiangensis.</title>
        <authorList>
            <person name="Wang W."/>
            <person name="Yuan L."/>
        </authorList>
    </citation>
    <scope>NUCLEOTIDE SEQUENCE [LARGE SCALE GENOMIC DNA]</scope>
    <source>
        <strain evidence="5 6">CGMCC 4.4663</strain>
    </source>
</reference>
<comment type="caution">
    <text evidence="5">The sequence shown here is derived from an EMBL/GenBank/DDBJ whole genome shotgun (WGS) entry which is preliminary data.</text>
</comment>
<dbReference type="PANTHER" id="PTHR33495">
    <property type="entry name" value="ANTI-SIGMA FACTOR ANTAGONIST TM_1081-RELATED-RELATED"/>
    <property type="match status" value="1"/>
</dbReference>
<evidence type="ECO:0000256" key="2">
    <source>
        <dbReference type="RuleBase" id="RU003749"/>
    </source>
</evidence>
<keyword evidence="6" id="KW-1185">Reference proteome</keyword>
<dbReference type="PROSITE" id="PS50801">
    <property type="entry name" value="STAS"/>
    <property type="match status" value="1"/>
</dbReference>
<dbReference type="EMBL" id="MSIF01000001">
    <property type="protein sequence ID" value="OLF14409.1"/>
    <property type="molecule type" value="Genomic_DNA"/>
</dbReference>
<evidence type="ECO:0000313" key="6">
    <source>
        <dbReference type="Proteomes" id="UP000185696"/>
    </source>
</evidence>
<comment type="similarity">
    <text evidence="1 2">Belongs to the anti-sigma-factor antagonist family.</text>
</comment>
<dbReference type="Gene3D" id="3.30.750.24">
    <property type="entry name" value="STAS domain"/>
    <property type="match status" value="1"/>
</dbReference>
<dbReference type="InterPro" id="IPR003658">
    <property type="entry name" value="Anti-sigma_ant"/>
</dbReference>
<dbReference type="RefSeq" id="WP_075131357.1">
    <property type="nucleotide sequence ID" value="NZ_MSIF01000001.1"/>
</dbReference>
<dbReference type="Pfam" id="PF01740">
    <property type="entry name" value="STAS"/>
    <property type="match status" value="1"/>
</dbReference>